<dbReference type="SUPFAM" id="SSF46785">
    <property type="entry name" value="Winged helix' DNA-binding domain"/>
    <property type="match status" value="1"/>
</dbReference>
<dbReference type="InterPro" id="IPR036390">
    <property type="entry name" value="WH_DNA-bd_sf"/>
</dbReference>
<name>A0A7W6GHQ3_9HYPH</name>
<proteinExistence type="predicted"/>
<evidence type="ECO:0000259" key="1">
    <source>
        <dbReference type="Pfam" id="PF13847"/>
    </source>
</evidence>
<keyword evidence="4" id="KW-1185">Reference proteome</keyword>
<keyword evidence="3" id="KW-0489">Methyltransferase</keyword>
<dbReference type="SUPFAM" id="SSF53335">
    <property type="entry name" value="S-adenosyl-L-methionine-dependent methyltransferases"/>
    <property type="match status" value="1"/>
</dbReference>
<organism evidence="3 4">
    <name type="scientific">Mycoplana azooxidifex</name>
    <dbReference type="NCBI Taxonomy" id="1636188"/>
    <lineage>
        <taxon>Bacteria</taxon>
        <taxon>Pseudomonadati</taxon>
        <taxon>Pseudomonadota</taxon>
        <taxon>Alphaproteobacteria</taxon>
        <taxon>Hyphomicrobiales</taxon>
        <taxon>Rhizobiaceae</taxon>
        <taxon>Mycoplana</taxon>
    </lineage>
</organism>
<dbReference type="PANTHER" id="PTHR45128">
    <property type="entry name" value="METHYLTRANSFERASE TYPE 11"/>
    <property type="match status" value="1"/>
</dbReference>
<dbReference type="PANTHER" id="PTHR45128:SF2">
    <property type="entry name" value="METHYLTRANSFERASE DOMAIN-CONTAINING PROTEIN"/>
    <property type="match status" value="1"/>
</dbReference>
<reference evidence="3 4" key="1">
    <citation type="submission" date="2020-08" db="EMBL/GenBank/DDBJ databases">
        <title>Genomic Encyclopedia of Type Strains, Phase IV (KMG-IV): sequencing the most valuable type-strain genomes for metagenomic binning, comparative biology and taxonomic classification.</title>
        <authorList>
            <person name="Goeker M."/>
        </authorList>
    </citation>
    <scope>NUCLEOTIDE SEQUENCE [LARGE SCALE GENOMIC DNA]</scope>
    <source>
        <strain evidence="3 4">DSM 100211</strain>
    </source>
</reference>
<dbReference type="GO" id="GO:0008168">
    <property type="term" value="F:methyltransferase activity"/>
    <property type="evidence" value="ECO:0007669"/>
    <property type="project" value="UniProtKB-KW"/>
</dbReference>
<sequence>MAAPAMTMGCVGPARRPVARMTRFWTIPLCRRRPAPAIILSTLQTGLVEEKRNRNVDHVRNQTIDTAKLDALISRAIGDLSAGYGGVMVSLGNRLGLYRAMAAAGPLTSWELASRAGCAERYVREWLGSQVAGGYVDHHANSNTFELTPEQALVLANEDSPVFIPGAWAVPASMWADEEKAIEAFRTGSGIPWGDHDGRLFCGVAALYRNAYAASLVPEWLPALDGVVDKLSAGGLVADVGCGHGHSTVLMAKAFPRSRFFGFDNHERSVAEAETVAAEAGVAERTSFSTARAGDYPGTGYDLICFFDCLHDMGDPVAAARHAAGALAPDGTVMLVEPFANDRVEDNVSPVARMYYAASTTICCAHAISDGGHMVLGAQAGQARLADVFRKAGFTRFRRAMQTPFNLILEARL</sequence>
<evidence type="ECO:0000313" key="3">
    <source>
        <dbReference type="EMBL" id="MBB3976186.1"/>
    </source>
</evidence>
<dbReference type="InterPro" id="IPR025714">
    <property type="entry name" value="Methyltranfer_dom"/>
</dbReference>
<comment type="caution">
    <text evidence="3">The sequence shown here is derived from an EMBL/GenBank/DDBJ whole genome shotgun (WGS) entry which is preliminary data.</text>
</comment>
<accession>A0A7W6GHQ3</accession>
<evidence type="ECO:0000313" key="4">
    <source>
        <dbReference type="Proteomes" id="UP000574761"/>
    </source>
</evidence>
<feature type="domain" description="S-adenosylmethionine-dependent methyltransferase Rv2258c-like winged HTH" evidence="2">
    <location>
        <begin position="86"/>
        <end position="156"/>
    </location>
</feature>
<dbReference type="RefSeq" id="WP_246422455.1">
    <property type="nucleotide sequence ID" value="NZ_JACIEE010000003.1"/>
</dbReference>
<protein>
    <submittedName>
        <fullName evidence="3">SAM-dependent methyltransferase</fullName>
    </submittedName>
</protein>
<gene>
    <name evidence="3" type="ORF">GGQ64_001375</name>
</gene>
<dbReference type="InterPro" id="IPR053173">
    <property type="entry name" value="SAM-binding_MTase"/>
</dbReference>
<dbReference type="AlphaFoldDB" id="A0A7W6GHQ3"/>
<evidence type="ECO:0000259" key="2">
    <source>
        <dbReference type="Pfam" id="PF21320"/>
    </source>
</evidence>
<dbReference type="Gene3D" id="3.40.50.150">
    <property type="entry name" value="Vaccinia Virus protein VP39"/>
    <property type="match status" value="1"/>
</dbReference>
<dbReference type="Pfam" id="PF21320">
    <property type="entry name" value="WHD_Rv2258c"/>
    <property type="match status" value="1"/>
</dbReference>
<dbReference type="InterPro" id="IPR048711">
    <property type="entry name" value="WHD_Rv2258c"/>
</dbReference>
<dbReference type="Proteomes" id="UP000574761">
    <property type="component" value="Unassembled WGS sequence"/>
</dbReference>
<dbReference type="InterPro" id="IPR029063">
    <property type="entry name" value="SAM-dependent_MTases_sf"/>
</dbReference>
<dbReference type="GO" id="GO:0032259">
    <property type="term" value="P:methylation"/>
    <property type="evidence" value="ECO:0007669"/>
    <property type="project" value="UniProtKB-KW"/>
</dbReference>
<feature type="domain" description="Methyltransferase" evidence="1">
    <location>
        <begin position="236"/>
        <end position="385"/>
    </location>
</feature>
<dbReference type="EMBL" id="JACIEE010000003">
    <property type="protein sequence ID" value="MBB3976186.1"/>
    <property type="molecule type" value="Genomic_DNA"/>
</dbReference>
<dbReference type="Pfam" id="PF13847">
    <property type="entry name" value="Methyltransf_31"/>
    <property type="match status" value="1"/>
</dbReference>
<keyword evidence="3" id="KW-0808">Transferase</keyword>